<reference evidence="1 2" key="1">
    <citation type="submission" date="2018-06" db="EMBL/GenBank/DDBJ databases">
        <title>Extensive metabolic versatility and redundancy in microbially diverse, dynamic hydrothermal sediments.</title>
        <authorList>
            <person name="Dombrowski N."/>
            <person name="Teske A."/>
            <person name="Baker B.J."/>
        </authorList>
    </citation>
    <scope>NUCLEOTIDE SEQUENCE [LARGE SCALE GENOMIC DNA]</scope>
    <source>
        <strain evidence="1">B9_G13</strain>
    </source>
</reference>
<organism evidence="1 2">
    <name type="scientific">Candidatus Iainarchaeum sp</name>
    <dbReference type="NCBI Taxonomy" id="3101447"/>
    <lineage>
        <taxon>Archaea</taxon>
        <taxon>Candidatus Iainarchaeota</taxon>
        <taxon>Candidatus Iainarchaeia</taxon>
        <taxon>Candidatus Iainarchaeales</taxon>
        <taxon>Candidatus Iainarchaeaceae</taxon>
        <taxon>Candidatus Iainarchaeum</taxon>
    </lineage>
</organism>
<gene>
    <name evidence="1" type="ORF">DRO07_00700</name>
</gene>
<evidence type="ECO:0000313" key="2">
    <source>
        <dbReference type="Proteomes" id="UP000277633"/>
    </source>
</evidence>
<accession>A0A497JHH5</accession>
<evidence type="ECO:0000313" key="1">
    <source>
        <dbReference type="EMBL" id="RLG70226.1"/>
    </source>
</evidence>
<sequence>MDNAGLFVRFVPGEFKNLEVFKRFVLNWSGQVKKKKPLLVVFDEAVLGSRLVTRKEAKRIVGEISRSLPNNVYVFFAIAERHGKSKRDFSVTGYIVEPACAGKARYKVYPKLMYATDSSGRPRFMESERKIAKRIAKTPEEMKKVLLRWMKRSALWERRAIKTKQAIFPEINIAGKKVRIAVCADLSRMMGLYGADIIVVPSKLLHINEQALRKITEVLRPGQHILISSALRRKEGKGYISPLKIFKSKERGRRGIVPLRRKRIYRI</sequence>
<protein>
    <submittedName>
        <fullName evidence="1">Uncharacterized protein</fullName>
    </submittedName>
</protein>
<proteinExistence type="predicted"/>
<comment type="caution">
    <text evidence="1">The sequence shown here is derived from an EMBL/GenBank/DDBJ whole genome shotgun (WGS) entry which is preliminary data.</text>
</comment>
<dbReference type="EMBL" id="QMWO01000014">
    <property type="protein sequence ID" value="RLG70226.1"/>
    <property type="molecule type" value="Genomic_DNA"/>
</dbReference>
<dbReference type="AlphaFoldDB" id="A0A497JHH5"/>
<name>A0A497JHH5_9ARCH</name>
<dbReference type="Proteomes" id="UP000277633">
    <property type="component" value="Unassembled WGS sequence"/>
</dbReference>